<organism evidence="1 2">
    <name type="scientific">Cronobacter sakazakii (strain ATCC BAA-894)</name>
    <name type="common">Enterobacter sakazakii</name>
    <dbReference type="NCBI Taxonomy" id="290339"/>
    <lineage>
        <taxon>Bacteria</taxon>
        <taxon>Pseudomonadati</taxon>
        <taxon>Pseudomonadota</taxon>
        <taxon>Gammaproteobacteria</taxon>
        <taxon>Enterobacterales</taxon>
        <taxon>Enterobacteriaceae</taxon>
        <taxon>Cronobacter</taxon>
    </lineage>
</organism>
<keyword evidence="2" id="KW-1185">Reference proteome</keyword>
<dbReference type="Proteomes" id="UP000000260">
    <property type="component" value="Chromosome"/>
</dbReference>
<dbReference type="HOGENOM" id="CLU_3151863_0_0_6"/>
<name>A7MIT8_CROS8</name>
<accession>A7MIT8</accession>
<sequence>MHRFMRFANIPNKASVAGRNIIARDNPMVKTAIKMRLRMYKGVIRFTA</sequence>
<evidence type="ECO:0000313" key="1">
    <source>
        <dbReference type="EMBL" id="ABU78705.1"/>
    </source>
</evidence>
<reference evidence="1 2" key="1">
    <citation type="journal article" date="2010" name="PLoS ONE">
        <title>Genome sequence of Cronobacter sakazakii BAA-894 and comparative genomic hybridization analysis with other Cronobacter species.</title>
        <authorList>
            <person name="Kucerova E."/>
            <person name="Clifton S.W."/>
            <person name="Xia X.Q."/>
            <person name="Long F."/>
            <person name="Porwollik S."/>
            <person name="Fulton L."/>
            <person name="Fronick C."/>
            <person name="Minx P."/>
            <person name="Kyung K."/>
            <person name="Warren W."/>
            <person name="Fulton R."/>
            <person name="Feng D."/>
            <person name="Wollam A."/>
            <person name="Shah N."/>
            <person name="Bhonagiri V."/>
            <person name="Nash W.E."/>
            <person name="Hallsworth-Pepin K."/>
            <person name="Wilson R.K."/>
            <person name="McClelland M."/>
            <person name="Forsythe S.J."/>
        </authorList>
    </citation>
    <scope>NUCLEOTIDE SEQUENCE [LARGE SCALE GENOMIC DNA]</scope>
    <source>
        <strain evidence="1 2">ATCC BAA-894</strain>
    </source>
</reference>
<dbReference type="EMBL" id="CP000783">
    <property type="protein sequence ID" value="ABU78705.1"/>
    <property type="molecule type" value="Genomic_DNA"/>
</dbReference>
<dbReference type="AlphaFoldDB" id="A7MIT8"/>
<protein>
    <submittedName>
        <fullName evidence="1">Uncharacterized protein</fullName>
    </submittedName>
</protein>
<dbReference type="KEGG" id="esa:ESA_03490"/>
<evidence type="ECO:0000313" key="2">
    <source>
        <dbReference type="Proteomes" id="UP000000260"/>
    </source>
</evidence>
<gene>
    <name evidence="1" type="ordered locus">ESA_03490</name>
</gene>
<proteinExistence type="predicted"/>